<dbReference type="EC" id="3.4.21.89" evidence="3 8"/>
<dbReference type="GO" id="GO:0004252">
    <property type="term" value="F:serine-type endopeptidase activity"/>
    <property type="evidence" value="ECO:0007669"/>
    <property type="project" value="InterPro"/>
</dbReference>
<organism evidence="12 13">
    <name type="scientific">Luteimonas deserti</name>
    <dbReference type="NCBI Taxonomy" id="2752306"/>
    <lineage>
        <taxon>Bacteria</taxon>
        <taxon>Pseudomonadati</taxon>
        <taxon>Pseudomonadota</taxon>
        <taxon>Gammaproteobacteria</taxon>
        <taxon>Lysobacterales</taxon>
        <taxon>Lysobacteraceae</taxon>
        <taxon>Luteimonas</taxon>
    </lineage>
</organism>
<dbReference type="PROSITE" id="PS00761">
    <property type="entry name" value="SPASE_I_3"/>
    <property type="match status" value="1"/>
</dbReference>
<comment type="catalytic activity">
    <reaction evidence="1 8">
        <text>Cleavage of hydrophobic, N-terminal signal or leader sequences from secreted and periplasmic proteins.</text>
        <dbReference type="EC" id="3.4.21.89"/>
    </reaction>
</comment>
<accession>A0A7Z0QN15</accession>
<dbReference type="InterPro" id="IPR019758">
    <property type="entry name" value="Pept_S26A_signal_pept_1_CS"/>
</dbReference>
<comment type="subcellular location">
    <subcellularLocation>
        <location evidence="9">Membrane</location>
        <topology evidence="9">Multi-pass membrane protein</topology>
    </subcellularLocation>
</comment>
<comment type="caution">
    <text evidence="12">The sequence shown here is derived from an EMBL/GenBank/DDBJ whole genome shotgun (WGS) entry which is preliminary data.</text>
</comment>
<keyword evidence="13" id="KW-1185">Reference proteome</keyword>
<dbReference type="PANTHER" id="PTHR43390:SF1">
    <property type="entry name" value="CHLOROPLAST PROCESSING PEPTIDASE"/>
    <property type="match status" value="1"/>
</dbReference>
<dbReference type="GO" id="GO:0016020">
    <property type="term" value="C:membrane"/>
    <property type="evidence" value="ECO:0007669"/>
    <property type="project" value="UniProtKB-SubCell"/>
</dbReference>
<dbReference type="InterPro" id="IPR036286">
    <property type="entry name" value="LexA/Signal_pep-like_sf"/>
</dbReference>
<dbReference type="InterPro" id="IPR019757">
    <property type="entry name" value="Pept_S26A_signal_pept_1_Lys-AS"/>
</dbReference>
<feature type="active site" evidence="7">
    <location>
        <position position="55"/>
    </location>
</feature>
<reference evidence="12 13" key="1">
    <citation type="submission" date="2020-07" db="EMBL/GenBank/DDBJ databases">
        <title>isolation of Luteimonas sp. SJ-16.</title>
        <authorList>
            <person name="Huang X.-X."/>
            <person name="Xu L."/>
            <person name="Sun J.-Q."/>
        </authorList>
    </citation>
    <scope>NUCLEOTIDE SEQUENCE [LARGE SCALE GENOMIC DNA]</scope>
    <source>
        <strain evidence="12 13">SJ-16</strain>
    </source>
</reference>
<dbReference type="GO" id="GO:0009003">
    <property type="term" value="F:signal peptidase activity"/>
    <property type="evidence" value="ECO:0007669"/>
    <property type="project" value="UniProtKB-EC"/>
</dbReference>
<dbReference type="InterPro" id="IPR019756">
    <property type="entry name" value="Pept_S26A_signal_pept_1_Ser-AS"/>
</dbReference>
<dbReference type="SUPFAM" id="SSF51306">
    <property type="entry name" value="LexA/Signal peptidase"/>
    <property type="match status" value="1"/>
</dbReference>
<dbReference type="AlphaFoldDB" id="A0A7Z0QN15"/>
<evidence type="ECO:0000256" key="1">
    <source>
        <dbReference type="ARBA" id="ARBA00000677"/>
    </source>
</evidence>
<feature type="active site" evidence="7">
    <location>
        <position position="109"/>
    </location>
</feature>
<evidence type="ECO:0000313" key="13">
    <source>
        <dbReference type="Proteomes" id="UP000589896"/>
    </source>
</evidence>
<dbReference type="PANTHER" id="PTHR43390">
    <property type="entry name" value="SIGNAL PEPTIDASE I"/>
    <property type="match status" value="1"/>
</dbReference>
<dbReference type="Gene3D" id="2.10.109.10">
    <property type="entry name" value="Umud Fragment, subunit A"/>
    <property type="match status" value="1"/>
</dbReference>
<dbReference type="CDD" id="cd06530">
    <property type="entry name" value="S26_SPase_I"/>
    <property type="match status" value="1"/>
</dbReference>
<dbReference type="NCBIfam" id="TIGR02227">
    <property type="entry name" value="sigpep_I_bact"/>
    <property type="match status" value="1"/>
</dbReference>
<protein>
    <recommendedName>
        <fullName evidence="4 8">Signal peptidase I</fullName>
        <ecNumber evidence="3 8">3.4.21.89</ecNumber>
    </recommendedName>
</protein>
<evidence type="ECO:0000256" key="3">
    <source>
        <dbReference type="ARBA" id="ARBA00013208"/>
    </source>
</evidence>
<evidence type="ECO:0000256" key="6">
    <source>
        <dbReference type="ARBA" id="ARBA00022801"/>
    </source>
</evidence>
<feature type="domain" description="Peptidase S26" evidence="11">
    <location>
        <begin position="31"/>
        <end position="203"/>
    </location>
</feature>
<proteinExistence type="inferred from homology"/>
<keyword evidence="6 8" id="KW-0378">Hydrolase</keyword>
<dbReference type="PROSITE" id="PS00760">
    <property type="entry name" value="SPASE_I_2"/>
    <property type="match status" value="1"/>
</dbReference>
<dbReference type="EMBL" id="JACCJZ010000005">
    <property type="protein sequence ID" value="NYZ61599.1"/>
    <property type="molecule type" value="Genomic_DNA"/>
</dbReference>
<evidence type="ECO:0000256" key="5">
    <source>
        <dbReference type="ARBA" id="ARBA00022670"/>
    </source>
</evidence>
<dbReference type="InterPro" id="IPR019533">
    <property type="entry name" value="Peptidase_S26"/>
</dbReference>
<dbReference type="GO" id="GO:0006465">
    <property type="term" value="P:signal peptide processing"/>
    <property type="evidence" value="ECO:0007669"/>
    <property type="project" value="InterPro"/>
</dbReference>
<evidence type="ECO:0000256" key="4">
    <source>
        <dbReference type="ARBA" id="ARBA00019232"/>
    </source>
</evidence>
<dbReference type="PROSITE" id="PS00501">
    <property type="entry name" value="SPASE_I_1"/>
    <property type="match status" value="1"/>
</dbReference>
<evidence type="ECO:0000256" key="10">
    <source>
        <dbReference type="SAM" id="MobiDB-lite"/>
    </source>
</evidence>
<evidence type="ECO:0000259" key="11">
    <source>
        <dbReference type="Pfam" id="PF10502"/>
    </source>
</evidence>
<evidence type="ECO:0000313" key="12">
    <source>
        <dbReference type="EMBL" id="NYZ61599.1"/>
    </source>
</evidence>
<name>A0A7Z0QN15_9GAMM</name>
<evidence type="ECO:0000256" key="9">
    <source>
        <dbReference type="RuleBase" id="RU362042"/>
    </source>
</evidence>
<sequence length="214" mass="22724">MSQPSLPAAPAPSPSPRRGARSWLRREGLPLVVMLLLLVVARSSLANHYHVPSGSMEPTLMPGDRVVVDMRAYGVRVPLAGWTVWPGAAPAPGDVVVFRSPEDGTRLIKRVVAVGGDRVDLQDGHLTINGVALAPAPGLPENFGARQARLALDAGGGPDIDGLVVPEGQVLVLGDHRGASLDGRYFGLVDSDAIYGQARGVFWRRGDGPLWRRL</sequence>
<dbReference type="PRINTS" id="PR00727">
    <property type="entry name" value="LEADERPTASE"/>
</dbReference>
<evidence type="ECO:0000256" key="2">
    <source>
        <dbReference type="ARBA" id="ARBA00009370"/>
    </source>
</evidence>
<keyword evidence="5 8" id="KW-0645">Protease</keyword>
<comment type="similarity">
    <text evidence="2 9">Belongs to the peptidase S26 family.</text>
</comment>
<dbReference type="InterPro" id="IPR000223">
    <property type="entry name" value="Pept_S26A_signal_pept_1"/>
</dbReference>
<evidence type="ECO:0000256" key="8">
    <source>
        <dbReference type="RuleBase" id="RU003993"/>
    </source>
</evidence>
<dbReference type="Pfam" id="PF10502">
    <property type="entry name" value="Peptidase_S26"/>
    <property type="match status" value="1"/>
</dbReference>
<feature type="region of interest" description="Disordered" evidence="10">
    <location>
        <begin position="1"/>
        <end position="20"/>
    </location>
</feature>
<dbReference type="Proteomes" id="UP000589896">
    <property type="component" value="Unassembled WGS sequence"/>
</dbReference>
<gene>
    <name evidence="12" type="primary">lepB</name>
    <name evidence="12" type="ORF">H0E82_02300</name>
</gene>
<evidence type="ECO:0000256" key="7">
    <source>
        <dbReference type="PIRSR" id="PIRSR600223-1"/>
    </source>
</evidence>